<gene>
    <name evidence="5" type="ORF">BDV25DRAFT_132387</name>
</gene>
<keyword evidence="5" id="KW-0648">Protein biosynthesis</keyword>
<protein>
    <submittedName>
        <fullName evidence="5">RNA polymerase I-specific transcription initiation factor RRN6-like protein</fullName>
    </submittedName>
</protein>
<proteinExistence type="predicted"/>
<dbReference type="GO" id="GO:0003743">
    <property type="term" value="F:translation initiation factor activity"/>
    <property type="evidence" value="ECO:0007669"/>
    <property type="project" value="UniProtKB-KW"/>
</dbReference>
<dbReference type="OrthoDB" id="4090074at2759"/>
<keyword evidence="6" id="KW-1185">Reference proteome</keyword>
<accession>A0A5N6TLW0</accession>
<dbReference type="Proteomes" id="UP000325780">
    <property type="component" value="Unassembled WGS sequence"/>
</dbReference>
<evidence type="ECO:0000313" key="5">
    <source>
        <dbReference type="EMBL" id="KAE8147099.1"/>
    </source>
</evidence>
<dbReference type="Pfam" id="PF10214">
    <property type="entry name" value="Rrn6_beta-prop"/>
    <property type="match status" value="1"/>
</dbReference>
<dbReference type="GO" id="GO:0001163">
    <property type="term" value="F:RNA polymerase I transcription regulatory region sequence-specific DNA binding"/>
    <property type="evidence" value="ECO:0007669"/>
    <property type="project" value="TreeGrafter"/>
</dbReference>
<dbReference type="AlphaFoldDB" id="A0A5N6TLW0"/>
<feature type="domain" description="RRN6 K-rich C-terminal" evidence="3">
    <location>
        <begin position="783"/>
        <end position="908"/>
    </location>
</feature>
<dbReference type="InterPro" id="IPR048535">
    <property type="entry name" value="RRN6_beta-prop"/>
</dbReference>
<dbReference type="InterPro" id="IPR019350">
    <property type="entry name" value="RNA_pol_I-sp_TIF_RRN6-like"/>
</dbReference>
<dbReference type="PANTHER" id="PTHR28221:SF2">
    <property type="entry name" value="RNA POLYMERASE I-SPECIFIC TRANSCRIPTION INITIATION FACTOR RRN6"/>
    <property type="match status" value="1"/>
</dbReference>
<name>A0A5N6TLW0_ASPAV</name>
<feature type="region of interest" description="Disordered" evidence="1">
    <location>
        <begin position="810"/>
        <end position="842"/>
    </location>
</feature>
<dbReference type="GO" id="GO:0070860">
    <property type="term" value="C:RNA polymerase I core factor complex"/>
    <property type="evidence" value="ECO:0007669"/>
    <property type="project" value="TreeGrafter"/>
</dbReference>
<evidence type="ECO:0000256" key="1">
    <source>
        <dbReference type="SAM" id="MobiDB-lite"/>
    </source>
</evidence>
<evidence type="ECO:0000259" key="2">
    <source>
        <dbReference type="Pfam" id="PF10214"/>
    </source>
</evidence>
<dbReference type="InterPro" id="IPR048536">
    <property type="entry name" value="Rrn6_K-rich"/>
</dbReference>
<dbReference type="Pfam" id="PF20639">
    <property type="entry name" value="Rrn6_K-rich"/>
    <property type="match status" value="1"/>
</dbReference>
<evidence type="ECO:0000259" key="3">
    <source>
        <dbReference type="Pfam" id="PF20639"/>
    </source>
</evidence>
<dbReference type="PANTHER" id="PTHR28221">
    <property type="entry name" value="RNA POLYMERASE I-SPECIFIC TRANSCRIPTION INITIATION FACTOR RRN6"/>
    <property type="match status" value="1"/>
</dbReference>
<keyword evidence="5" id="KW-0396">Initiation factor</keyword>
<dbReference type="InterPro" id="IPR048537">
    <property type="entry name" value="RRN6_HB"/>
</dbReference>
<evidence type="ECO:0000313" key="6">
    <source>
        <dbReference type="Proteomes" id="UP000325780"/>
    </source>
</evidence>
<feature type="domain" description="RRN6 helical bundle" evidence="4">
    <location>
        <begin position="512"/>
        <end position="710"/>
    </location>
</feature>
<sequence>MDEQSFENKGLLPRAHPELAACWPLANEETFSHVINTTSESCDPLVSSLLDLGYAVSLENDDSGSRTVPIAVVASGECGNAISFYIMEENFVDLELNPTTQVRVPSIRETESTEWSASGAPVCQICFARPAEEKPTWVAARFPHSTLLFRPVYHRHPIPAHVYHGGNRTMSSESRHSRLDANLLVEISNSQTGGFMHAAVSFNPWYQKQVGIVDVRGNWSIWEISGRYKQSKNNWSATCITSGSLPWLGHGDGRELNGHPRHDGWAAIEWVGSVNNIIISDRRCPMFYRVELGQVYSYHIELGLKKKSEWILDIKRSGRDLSHVFILTTSRVFWFDVNIDFHPDTRARCLIPRLSWRHFRDPEDTTLQLAPLTVYDELDIVLYSRLSAIALTFHCPSSSKEYRDNDTVYDPFVLEIPPMSSSNAGPQLNGMLFSSLVFREVGHLPSLVGKGDHDTSLRLVKLFAVDSRLSVRETLYVRPSEKADSFEPNTGRGTIQLKRRYDMKERSQPLDFGVHFIVDDWAESVAGLTTHGFPDVGITNIAPLVIPKWSIDYTRMYDVVIGKRDVSGQDGSQQGTEKSLQDCLEKLRFNMLAQSASRPTSQTLLEILGHPPLNVIDQDAQDTERFLFTLLCSNTPTQPNKFIQLFNSLGLLRTESVRSTGSFDSNLISIYDQAVNHWLTPLPRDIPGRTRILKEQVIRNVAADLFLTQVAMTRKNVYGLAGTEPDGQNLIHDDYRSLPVTGQIGYPIKDDHTATGNTESLYASLAAFASFESAEQCMPRRVTDLLHHWQPGTNPSAYNWERTMHLLETDEVQRESSSTMSKRRSRKKMSQNVMLDPSVPSVPSVASTVREWGSQPEIHASPVARIQSSQVMEDGLPMTQVERGTFGGREHGRKSLVKAKKKKRAAGF</sequence>
<evidence type="ECO:0000259" key="4">
    <source>
        <dbReference type="Pfam" id="PF20640"/>
    </source>
</evidence>
<feature type="compositionally biased region" description="Basic residues" evidence="1">
    <location>
        <begin position="891"/>
        <end position="908"/>
    </location>
</feature>
<organism evidence="5 6">
    <name type="scientific">Aspergillus avenaceus</name>
    <dbReference type="NCBI Taxonomy" id="36643"/>
    <lineage>
        <taxon>Eukaryota</taxon>
        <taxon>Fungi</taxon>
        <taxon>Dikarya</taxon>
        <taxon>Ascomycota</taxon>
        <taxon>Pezizomycotina</taxon>
        <taxon>Eurotiomycetes</taxon>
        <taxon>Eurotiomycetidae</taxon>
        <taxon>Eurotiales</taxon>
        <taxon>Aspergillaceae</taxon>
        <taxon>Aspergillus</taxon>
        <taxon>Aspergillus subgen. Circumdati</taxon>
    </lineage>
</organism>
<dbReference type="EMBL" id="ML742226">
    <property type="protein sequence ID" value="KAE8147099.1"/>
    <property type="molecule type" value="Genomic_DNA"/>
</dbReference>
<feature type="region of interest" description="Disordered" evidence="1">
    <location>
        <begin position="882"/>
        <end position="908"/>
    </location>
</feature>
<dbReference type="GO" id="GO:0042790">
    <property type="term" value="P:nucleolar large rRNA transcription by RNA polymerase I"/>
    <property type="evidence" value="ECO:0007669"/>
    <property type="project" value="TreeGrafter"/>
</dbReference>
<dbReference type="Pfam" id="PF20640">
    <property type="entry name" value="Rrn6_HB"/>
    <property type="match status" value="1"/>
</dbReference>
<reference evidence="5 6" key="1">
    <citation type="submission" date="2019-04" db="EMBL/GenBank/DDBJ databases">
        <title>Friends and foes A comparative genomics study of 23 Aspergillus species from section Flavi.</title>
        <authorList>
            <consortium name="DOE Joint Genome Institute"/>
            <person name="Kjaerbolling I."/>
            <person name="Vesth T."/>
            <person name="Frisvad J.C."/>
            <person name="Nybo J.L."/>
            <person name="Theobald S."/>
            <person name="Kildgaard S."/>
            <person name="Isbrandt T."/>
            <person name="Kuo A."/>
            <person name="Sato A."/>
            <person name="Lyhne E.K."/>
            <person name="Kogle M.E."/>
            <person name="Wiebenga A."/>
            <person name="Kun R.S."/>
            <person name="Lubbers R.J."/>
            <person name="Makela M.R."/>
            <person name="Barry K."/>
            <person name="Chovatia M."/>
            <person name="Clum A."/>
            <person name="Daum C."/>
            <person name="Haridas S."/>
            <person name="He G."/>
            <person name="LaButti K."/>
            <person name="Lipzen A."/>
            <person name="Mondo S."/>
            <person name="Riley R."/>
            <person name="Salamov A."/>
            <person name="Simmons B.A."/>
            <person name="Magnuson J.K."/>
            <person name="Henrissat B."/>
            <person name="Mortensen U.H."/>
            <person name="Larsen T.O."/>
            <person name="Devries R.P."/>
            <person name="Grigoriev I.V."/>
            <person name="Machida M."/>
            <person name="Baker S.E."/>
            <person name="Andersen M.R."/>
        </authorList>
    </citation>
    <scope>NUCLEOTIDE SEQUENCE [LARGE SCALE GENOMIC DNA]</scope>
    <source>
        <strain evidence="5 6">IBT 18842</strain>
    </source>
</reference>
<feature type="domain" description="RRN6 beta-propeller" evidence="2">
    <location>
        <begin position="43"/>
        <end position="417"/>
    </location>
</feature>
<dbReference type="GO" id="GO:0001179">
    <property type="term" value="F:RNA polymerase I general transcription initiation factor binding"/>
    <property type="evidence" value="ECO:0007669"/>
    <property type="project" value="TreeGrafter"/>
</dbReference>